<feature type="transmembrane region" description="Helical" evidence="6">
    <location>
        <begin position="421"/>
        <end position="441"/>
    </location>
</feature>
<evidence type="ECO:0000256" key="6">
    <source>
        <dbReference type="SAM" id="Phobius"/>
    </source>
</evidence>
<dbReference type="EMBL" id="QIBX01000021">
    <property type="protein sequence ID" value="RNL37976.1"/>
    <property type="molecule type" value="Genomic_DNA"/>
</dbReference>
<keyword evidence="3 6" id="KW-0812">Transmembrane</keyword>
<evidence type="ECO:0000256" key="3">
    <source>
        <dbReference type="ARBA" id="ARBA00022692"/>
    </source>
</evidence>
<dbReference type="Proteomes" id="UP000269591">
    <property type="component" value="Unassembled WGS sequence"/>
</dbReference>
<feature type="transmembrane region" description="Helical" evidence="6">
    <location>
        <begin position="386"/>
        <end position="409"/>
    </location>
</feature>
<feature type="transmembrane region" description="Helical" evidence="6">
    <location>
        <begin position="350"/>
        <end position="374"/>
    </location>
</feature>
<dbReference type="GO" id="GO:0015297">
    <property type="term" value="F:antiporter activity"/>
    <property type="evidence" value="ECO:0007669"/>
    <property type="project" value="InterPro"/>
</dbReference>
<feature type="transmembrane region" description="Helical" evidence="6">
    <location>
        <begin position="195"/>
        <end position="221"/>
    </location>
</feature>
<reference evidence="8" key="1">
    <citation type="submission" date="2018-05" db="EMBL/GenBank/DDBJ databases">
        <title>Genome Sequencing of selected type strains of the family Eggerthellaceae.</title>
        <authorList>
            <person name="Danylec N."/>
            <person name="Stoll D.A."/>
            <person name="Doetsch A."/>
            <person name="Huch M."/>
        </authorList>
    </citation>
    <scope>NUCLEOTIDE SEQUENCE [LARGE SCALE GENOMIC DNA]</scope>
    <source>
        <strain evidence="8">DSM 24851</strain>
    </source>
</reference>
<comment type="subcellular location">
    <subcellularLocation>
        <location evidence="1">Membrane</location>
        <topology evidence="1">Multi-pass membrane protein</topology>
    </subcellularLocation>
</comment>
<comment type="similarity">
    <text evidence="2">Belongs to the multi antimicrobial extrusion (MATE) (TC 2.A.66.1) family.</text>
</comment>
<dbReference type="InterPro" id="IPR002528">
    <property type="entry name" value="MATE_fam"/>
</dbReference>
<evidence type="ECO:0000256" key="1">
    <source>
        <dbReference type="ARBA" id="ARBA00004141"/>
    </source>
</evidence>
<keyword evidence="5 6" id="KW-0472">Membrane</keyword>
<feature type="transmembrane region" description="Helical" evidence="6">
    <location>
        <begin position="20"/>
        <end position="40"/>
    </location>
</feature>
<dbReference type="InterPro" id="IPR044644">
    <property type="entry name" value="DinF-like"/>
</dbReference>
<feature type="transmembrane region" description="Helical" evidence="6">
    <location>
        <begin position="250"/>
        <end position="272"/>
    </location>
</feature>
<accession>A0A3N0AUI9</accession>
<dbReference type="OrthoDB" id="9808954at2"/>
<dbReference type="PANTHER" id="PTHR42893:SF46">
    <property type="entry name" value="PROTEIN DETOXIFICATION 44, CHLOROPLASTIC"/>
    <property type="match status" value="1"/>
</dbReference>
<proteinExistence type="inferred from homology"/>
<comment type="caution">
    <text evidence="7">The sequence shown here is derived from an EMBL/GenBank/DDBJ whole genome shotgun (WGS) entry which is preliminary data.</text>
</comment>
<feature type="transmembrane region" description="Helical" evidence="6">
    <location>
        <begin position="278"/>
        <end position="301"/>
    </location>
</feature>
<feature type="transmembrane region" description="Helical" evidence="6">
    <location>
        <begin position="52"/>
        <end position="75"/>
    </location>
</feature>
<evidence type="ECO:0000313" key="7">
    <source>
        <dbReference type="EMBL" id="RNL37976.1"/>
    </source>
</evidence>
<dbReference type="Pfam" id="PF01554">
    <property type="entry name" value="MatE"/>
    <property type="match status" value="2"/>
</dbReference>
<evidence type="ECO:0000256" key="5">
    <source>
        <dbReference type="ARBA" id="ARBA00023136"/>
    </source>
</evidence>
<feature type="transmembrane region" description="Helical" evidence="6">
    <location>
        <begin position="139"/>
        <end position="156"/>
    </location>
</feature>
<dbReference type="GO" id="GO:0042910">
    <property type="term" value="F:xenobiotic transmembrane transporter activity"/>
    <property type="evidence" value="ECO:0007669"/>
    <property type="project" value="InterPro"/>
</dbReference>
<feature type="transmembrane region" description="Helical" evidence="6">
    <location>
        <begin position="168"/>
        <end position="189"/>
    </location>
</feature>
<evidence type="ECO:0000256" key="4">
    <source>
        <dbReference type="ARBA" id="ARBA00022989"/>
    </source>
</evidence>
<dbReference type="NCBIfam" id="TIGR00797">
    <property type="entry name" value="matE"/>
    <property type="match status" value="1"/>
</dbReference>
<feature type="transmembrane region" description="Helical" evidence="6">
    <location>
        <begin position="96"/>
        <end position="127"/>
    </location>
</feature>
<keyword evidence="4 6" id="KW-1133">Transmembrane helix</keyword>
<dbReference type="GO" id="GO:0005886">
    <property type="term" value="C:plasma membrane"/>
    <property type="evidence" value="ECO:0007669"/>
    <property type="project" value="TreeGrafter"/>
</dbReference>
<name>A0A3N0AUI9_9ACTN</name>
<gene>
    <name evidence="7" type="ORF">DMP06_09795</name>
</gene>
<sequence length="451" mass="46498">MPLMRHNDPHTQNESIARQLLLLAIPTFGQLVAEPVFVLIDTAIIGHVSDAALAGLSIGSTVLLTAVGLCVFLAYSTTSQVAHLFGAGKRREGFQSGFGSIWLSLCIGIALLLVLFLGALPICAALGGQGEVLEQAATYTRMVALGVPGMLLVYAANGIFRGLQKMGITLAAAVGGAALNAALAVFFVVVCGWGIAGSGLATCIAQWFMGLSLLATAIAHAKREGASIRPRMSGIAAAGGDGFPLFLRTLALRAALVATVMAATAMGTNVLAGYQIVYASWSFALNILDAVAIAGQTLVGAEIGARRFDRARSLTRATARFGLVMGVIVGIAFALAGLVAGQLFSPNPEIQMLAAVGMLVVGAAFPLQGWMWALDGILIGAGDFRYLSATMALVAAAHIVALAVLVFVATPLLSSDALRTAALWACFCLVLMGGRGIANGLRAKSDVWMGR</sequence>
<organism evidence="7 8">
    <name type="scientific">Slackia equolifaciens</name>
    <dbReference type="NCBI Taxonomy" id="498718"/>
    <lineage>
        <taxon>Bacteria</taxon>
        <taxon>Bacillati</taxon>
        <taxon>Actinomycetota</taxon>
        <taxon>Coriobacteriia</taxon>
        <taxon>Eggerthellales</taxon>
        <taxon>Eggerthellaceae</taxon>
        <taxon>Slackia</taxon>
    </lineage>
</organism>
<protein>
    <submittedName>
        <fullName evidence="7">MATE family efflux transporter</fullName>
    </submittedName>
</protein>
<evidence type="ECO:0000313" key="8">
    <source>
        <dbReference type="Proteomes" id="UP000269591"/>
    </source>
</evidence>
<dbReference type="AlphaFoldDB" id="A0A3N0AUI9"/>
<evidence type="ECO:0000256" key="2">
    <source>
        <dbReference type="ARBA" id="ARBA00010199"/>
    </source>
</evidence>
<keyword evidence="8" id="KW-1185">Reference proteome</keyword>
<feature type="transmembrane region" description="Helical" evidence="6">
    <location>
        <begin position="321"/>
        <end position="344"/>
    </location>
</feature>
<dbReference type="PANTHER" id="PTHR42893">
    <property type="entry name" value="PROTEIN DETOXIFICATION 44, CHLOROPLASTIC-RELATED"/>
    <property type="match status" value="1"/>
</dbReference>